<comment type="caution">
    <text evidence="1">The sequence shown here is derived from an EMBL/GenBank/DDBJ whole genome shotgun (WGS) entry which is preliminary data.</text>
</comment>
<dbReference type="AlphaFoldDB" id="A0AAD5T2U5"/>
<gene>
    <name evidence="1" type="ORF">HK100_012276</name>
</gene>
<reference evidence="1" key="1">
    <citation type="submission" date="2020-05" db="EMBL/GenBank/DDBJ databases">
        <title>Phylogenomic resolution of chytrid fungi.</title>
        <authorList>
            <person name="Stajich J.E."/>
            <person name="Amses K."/>
            <person name="Simmons R."/>
            <person name="Seto K."/>
            <person name="Myers J."/>
            <person name="Bonds A."/>
            <person name="Quandt C.A."/>
            <person name="Barry K."/>
            <person name="Liu P."/>
            <person name="Grigoriev I."/>
            <person name="Longcore J.E."/>
            <person name="James T.Y."/>
        </authorList>
    </citation>
    <scope>NUCLEOTIDE SEQUENCE</scope>
    <source>
        <strain evidence="1">JEL0513</strain>
    </source>
</reference>
<dbReference type="EMBL" id="JADGJH010000862">
    <property type="protein sequence ID" value="KAJ3121694.1"/>
    <property type="molecule type" value="Genomic_DNA"/>
</dbReference>
<proteinExistence type="predicted"/>
<dbReference type="Proteomes" id="UP001211907">
    <property type="component" value="Unassembled WGS sequence"/>
</dbReference>
<evidence type="ECO:0000313" key="1">
    <source>
        <dbReference type="EMBL" id="KAJ3121694.1"/>
    </source>
</evidence>
<sequence length="146" mass="16296">MSNDPIALAIVERIITSGRVADVMKPRLKLIAKMNFVEANLKILTYRELSDTFTNASDLIQKLVEIATTLEHTELIFCHLTDTQANPGGLDLLEQIFFIFGSFEASSCYSFDDDAQNDENGDDTSKKQASIDILQFQSCLTVIHAF</sequence>
<evidence type="ECO:0000313" key="2">
    <source>
        <dbReference type="Proteomes" id="UP001211907"/>
    </source>
</evidence>
<protein>
    <submittedName>
        <fullName evidence="1">Uncharacterized protein</fullName>
    </submittedName>
</protein>
<keyword evidence="2" id="KW-1185">Reference proteome</keyword>
<feature type="non-terminal residue" evidence="1">
    <location>
        <position position="146"/>
    </location>
</feature>
<accession>A0AAD5T2U5</accession>
<organism evidence="1 2">
    <name type="scientific">Physocladia obscura</name>
    <dbReference type="NCBI Taxonomy" id="109957"/>
    <lineage>
        <taxon>Eukaryota</taxon>
        <taxon>Fungi</taxon>
        <taxon>Fungi incertae sedis</taxon>
        <taxon>Chytridiomycota</taxon>
        <taxon>Chytridiomycota incertae sedis</taxon>
        <taxon>Chytridiomycetes</taxon>
        <taxon>Chytridiales</taxon>
        <taxon>Chytriomycetaceae</taxon>
        <taxon>Physocladia</taxon>
    </lineage>
</organism>
<name>A0AAD5T2U5_9FUNG</name>